<dbReference type="HOGENOM" id="CLU_065234_0_0_1"/>
<proteinExistence type="predicted"/>
<organism evidence="2">
    <name type="scientific">Capitella teleta</name>
    <name type="common">Polychaete worm</name>
    <dbReference type="NCBI Taxonomy" id="283909"/>
    <lineage>
        <taxon>Eukaryota</taxon>
        <taxon>Metazoa</taxon>
        <taxon>Spiralia</taxon>
        <taxon>Lophotrochozoa</taxon>
        <taxon>Annelida</taxon>
        <taxon>Polychaeta</taxon>
        <taxon>Sedentaria</taxon>
        <taxon>Scolecida</taxon>
        <taxon>Capitellidae</taxon>
        <taxon>Capitella</taxon>
    </lineage>
</organism>
<dbReference type="Proteomes" id="UP000014760">
    <property type="component" value="Unassembled WGS sequence"/>
</dbReference>
<reference evidence="2 4" key="2">
    <citation type="journal article" date="2013" name="Nature">
        <title>Insights into bilaterian evolution from three spiralian genomes.</title>
        <authorList>
            <person name="Simakov O."/>
            <person name="Marletaz F."/>
            <person name="Cho S.J."/>
            <person name="Edsinger-Gonzales E."/>
            <person name="Havlak P."/>
            <person name="Hellsten U."/>
            <person name="Kuo D.H."/>
            <person name="Larsson T."/>
            <person name="Lv J."/>
            <person name="Arendt D."/>
            <person name="Savage R."/>
            <person name="Osoegawa K."/>
            <person name="de Jong P."/>
            <person name="Grimwood J."/>
            <person name="Chapman J.A."/>
            <person name="Shapiro H."/>
            <person name="Aerts A."/>
            <person name="Otillar R.P."/>
            <person name="Terry A.Y."/>
            <person name="Boore J.L."/>
            <person name="Grigoriev I.V."/>
            <person name="Lindberg D.R."/>
            <person name="Seaver E.C."/>
            <person name="Weisblat D.A."/>
            <person name="Putnam N.H."/>
            <person name="Rokhsar D.S."/>
        </authorList>
    </citation>
    <scope>NUCLEOTIDE SEQUENCE</scope>
    <source>
        <strain evidence="2 4">I ESC-2004</strain>
    </source>
</reference>
<name>R7UB28_CAPTE</name>
<dbReference type="PANTHER" id="PTHR11505">
    <property type="entry name" value="L1 TRANSPOSABLE ELEMENT-RELATED"/>
    <property type="match status" value="1"/>
</dbReference>
<evidence type="ECO:0000313" key="4">
    <source>
        <dbReference type="Proteomes" id="UP000014760"/>
    </source>
</evidence>
<feature type="coiled-coil region" evidence="1">
    <location>
        <begin position="70"/>
        <end position="104"/>
    </location>
</feature>
<accession>R7UB28</accession>
<dbReference type="EnsemblMetazoa" id="CapteT204891">
    <property type="protein sequence ID" value="CapteP204891"/>
    <property type="gene ID" value="CapteG204891"/>
</dbReference>
<dbReference type="AlphaFoldDB" id="R7UB28"/>
<keyword evidence="1" id="KW-0175">Coiled coil</keyword>
<dbReference type="Gene3D" id="3.30.70.1820">
    <property type="entry name" value="L1 transposable element, RRM domain"/>
    <property type="match status" value="1"/>
</dbReference>
<dbReference type="EMBL" id="KB305999">
    <property type="protein sequence ID" value="ELU00447.1"/>
    <property type="molecule type" value="Genomic_DNA"/>
</dbReference>
<dbReference type="OrthoDB" id="6062651at2759"/>
<reference evidence="3" key="3">
    <citation type="submission" date="2015-06" db="UniProtKB">
        <authorList>
            <consortium name="EnsemblMetazoa"/>
        </authorList>
    </citation>
    <scope>IDENTIFICATION</scope>
</reference>
<evidence type="ECO:0000313" key="2">
    <source>
        <dbReference type="EMBL" id="ELU00447.1"/>
    </source>
</evidence>
<evidence type="ECO:0000313" key="3">
    <source>
        <dbReference type="EnsemblMetazoa" id="CapteP204891"/>
    </source>
</evidence>
<gene>
    <name evidence="2" type="ORF">CAPTEDRAFT_204891</name>
</gene>
<sequence>MAIIYSWRHEDDSPFVKLKTCLGRENHFMYSDHMVNMAALASQKPAIRDALGETLGEKMKNEMTSLRLETEQTRKEVLTLRKELKQKNKEPDDLRTNVQNLESQIESIELYSRRNSLRISGVEESDKEDIIKETMTIFEEKIKLPTPIAASDIDIIHRVGLKGNKPRPILVKFLTYAARDRVMCNRRSLENSDIYLNEDVTRQWFQLLFQLYQLKAQKKISKAWTHDGTMVVKDRANKFHYARLLHEARALIQELKANN</sequence>
<protein>
    <submittedName>
        <fullName evidence="2 3">Uncharacterized protein</fullName>
    </submittedName>
</protein>
<dbReference type="EMBL" id="AMQN01009695">
    <property type="status" value="NOT_ANNOTATED_CDS"/>
    <property type="molecule type" value="Genomic_DNA"/>
</dbReference>
<evidence type="ECO:0000256" key="1">
    <source>
        <dbReference type="SAM" id="Coils"/>
    </source>
</evidence>
<dbReference type="OMA" id="NCAKEAN"/>
<reference evidence="4" key="1">
    <citation type="submission" date="2012-12" db="EMBL/GenBank/DDBJ databases">
        <authorList>
            <person name="Hellsten U."/>
            <person name="Grimwood J."/>
            <person name="Chapman J.A."/>
            <person name="Shapiro H."/>
            <person name="Aerts A."/>
            <person name="Otillar R.P."/>
            <person name="Terry A.Y."/>
            <person name="Boore J.L."/>
            <person name="Simakov O."/>
            <person name="Marletaz F."/>
            <person name="Cho S.-J."/>
            <person name="Edsinger-Gonzales E."/>
            <person name="Havlak P."/>
            <person name="Kuo D.-H."/>
            <person name="Larsson T."/>
            <person name="Lv J."/>
            <person name="Arendt D."/>
            <person name="Savage R."/>
            <person name="Osoegawa K."/>
            <person name="de Jong P."/>
            <person name="Lindberg D.R."/>
            <person name="Seaver E.C."/>
            <person name="Weisblat D.A."/>
            <person name="Putnam N.H."/>
            <person name="Grigoriev I.V."/>
            <person name="Rokhsar D.S."/>
        </authorList>
    </citation>
    <scope>NUCLEOTIDE SEQUENCE</scope>
    <source>
        <strain evidence="4">I ESC-2004</strain>
    </source>
</reference>
<dbReference type="InterPro" id="IPR004244">
    <property type="entry name" value="Transposase_22"/>
</dbReference>
<keyword evidence="4" id="KW-1185">Reference proteome</keyword>